<protein>
    <submittedName>
        <fullName evidence="1">Uncharacterized protein</fullName>
    </submittedName>
</protein>
<dbReference type="Gene3D" id="3.30.1120.10">
    <property type="match status" value="1"/>
</dbReference>
<comment type="caution">
    <text evidence="1">The sequence shown here is derived from an EMBL/GenBank/DDBJ whole genome shotgun (WGS) entry which is preliminary data.</text>
</comment>
<feature type="non-terminal residue" evidence="1">
    <location>
        <position position="1"/>
    </location>
</feature>
<organism evidence="1">
    <name type="scientific">marine sediment metagenome</name>
    <dbReference type="NCBI Taxonomy" id="412755"/>
    <lineage>
        <taxon>unclassified sequences</taxon>
        <taxon>metagenomes</taxon>
        <taxon>ecological metagenomes</taxon>
    </lineage>
</organism>
<dbReference type="SUPFAM" id="SSF53649">
    <property type="entry name" value="Alkaline phosphatase-like"/>
    <property type="match status" value="1"/>
</dbReference>
<sequence length="104" mass="12191">EELYNLLEDQEEWTNLAGNPSYEEVKQNLSVYIPVDANYKQFIRWGRWKAVVPADGDVELYDIHETFGISEHNNVAEENPEILEAISKYLVENNIEQRHVLMPE</sequence>
<reference evidence="1" key="1">
    <citation type="journal article" date="2014" name="Front. Microbiol.">
        <title>High frequency of phylogenetically diverse reductive dehalogenase-homologous genes in deep subseafloor sedimentary metagenomes.</title>
        <authorList>
            <person name="Kawai M."/>
            <person name="Futagami T."/>
            <person name="Toyoda A."/>
            <person name="Takaki Y."/>
            <person name="Nishi S."/>
            <person name="Hori S."/>
            <person name="Arai W."/>
            <person name="Tsubouchi T."/>
            <person name="Morono Y."/>
            <person name="Uchiyama I."/>
            <person name="Ito T."/>
            <person name="Fujiyama A."/>
            <person name="Inagaki F."/>
            <person name="Takami H."/>
        </authorList>
    </citation>
    <scope>NUCLEOTIDE SEQUENCE</scope>
    <source>
        <strain evidence="1">Expedition CK06-06</strain>
    </source>
</reference>
<proteinExistence type="predicted"/>
<dbReference type="InterPro" id="IPR017850">
    <property type="entry name" value="Alkaline_phosphatase_core_sf"/>
</dbReference>
<gene>
    <name evidence="1" type="ORF">S12H4_14561</name>
</gene>
<evidence type="ECO:0000313" key="1">
    <source>
        <dbReference type="EMBL" id="GAI82826.1"/>
    </source>
</evidence>
<name>X1SUJ2_9ZZZZ</name>
<accession>X1SUJ2</accession>
<dbReference type="AlphaFoldDB" id="X1SUJ2"/>
<dbReference type="EMBL" id="BARW01006944">
    <property type="protein sequence ID" value="GAI82826.1"/>
    <property type="molecule type" value="Genomic_DNA"/>
</dbReference>